<evidence type="ECO:0000313" key="1">
    <source>
        <dbReference type="EMBL" id="MQL84404.1"/>
    </source>
</evidence>
<comment type="caution">
    <text evidence="1">The sequence shown here is derived from an EMBL/GenBank/DDBJ whole genome shotgun (WGS) entry which is preliminary data.</text>
</comment>
<gene>
    <name evidence="1" type="ORF">Taro_016904</name>
</gene>
<accession>A0A843URL1</accession>
<dbReference type="AlphaFoldDB" id="A0A843URL1"/>
<protein>
    <submittedName>
        <fullName evidence="1">Uncharacterized protein</fullName>
    </submittedName>
</protein>
<sequence>MVESSPPATWRCGAAGSSCGVVARAWSEEEAANRREGPFVGWFLYYKYYTAETTPLEVLTLHRYGAALSWTTVVRRHPRSHLWG</sequence>
<keyword evidence="2" id="KW-1185">Reference proteome</keyword>
<proteinExistence type="predicted"/>
<name>A0A843URL1_COLES</name>
<dbReference type="EMBL" id="NMUH01000759">
    <property type="protein sequence ID" value="MQL84404.1"/>
    <property type="molecule type" value="Genomic_DNA"/>
</dbReference>
<organism evidence="1 2">
    <name type="scientific">Colocasia esculenta</name>
    <name type="common">Wild taro</name>
    <name type="synonym">Arum esculentum</name>
    <dbReference type="NCBI Taxonomy" id="4460"/>
    <lineage>
        <taxon>Eukaryota</taxon>
        <taxon>Viridiplantae</taxon>
        <taxon>Streptophyta</taxon>
        <taxon>Embryophyta</taxon>
        <taxon>Tracheophyta</taxon>
        <taxon>Spermatophyta</taxon>
        <taxon>Magnoliopsida</taxon>
        <taxon>Liliopsida</taxon>
        <taxon>Araceae</taxon>
        <taxon>Aroideae</taxon>
        <taxon>Colocasieae</taxon>
        <taxon>Colocasia</taxon>
    </lineage>
</organism>
<dbReference type="Proteomes" id="UP000652761">
    <property type="component" value="Unassembled WGS sequence"/>
</dbReference>
<evidence type="ECO:0000313" key="2">
    <source>
        <dbReference type="Proteomes" id="UP000652761"/>
    </source>
</evidence>
<reference evidence="1" key="1">
    <citation type="submission" date="2017-07" db="EMBL/GenBank/DDBJ databases">
        <title>Taro Niue Genome Assembly and Annotation.</title>
        <authorList>
            <person name="Atibalentja N."/>
            <person name="Keating K."/>
            <person name="Fields C.J."/>
        </authorList>
    </citation>
    <scope>NUCLEOTIDE SEQUENCE</scope>
    <source>
        <strain evidence="1">Niue_2</strain>
        <tissue evidence="1">Leaf</tissue>
    </source>
</reference>